<proteinExistence type="predicted"/>
<dbReference type="PANTHER" id="PTHR31591:SF7">
    <property type="entry name" value="DUF1749-DOMAIN-CONTAINING PROTEIN"/>
    <property type="match status" value="1"/>
</dbReference>
<dbReference type="eggNOG" id="KOG4840">
    <property type="taxonomic scope" value="Eukaryota"/>
</dbReference>
<sequence length="296" mass="31932">MPPEPFPVLVHPFLGPTPRSCAYEAGSPTSRNALVFIGGLGDGPHTVPYVRALASRLQSEPALSYSLFEVRLSSAFGGFGYRRLADDVADLAALVRHLRGALGRDRVVLLGHSTGCQDCMEYTDYAKHGAEPVDGFILQGPVSDREAFGPLVPKEELEAGVAKAAELVGSGQGDTIMPRDKLSEMFDTPITAYRYHSLLAPGGDDDFFSSDLPDDKVASFWSKFQKPVLVLPSGEDEHVPKSIDVPKLLARWASLAPDGIVSDLSGLIPGASHTVKSPESREWMADRVVRFLSSLK</sequence>
<dbReference type="OrthoDB" id="10034502at2759"/>
<reference evidence="2" key="5">
    <citation type="submission" date="2015-06" db="UniProtKB">
        <authorList>
            <consortium name="EnsemblFungi"/>
        </authorList>
    </citation>
    <scope>IDENTIFICATION</scope>
    <source>
        <strain evidence="2">ATCC 64411</strain>
    </source>
</reference>
<organism evidence="2 3">
    <name type="scientific">Magnaporthiopsis poae (strain ATCC 64411 / 73-15)</name>
    <name type="common">Kentucky bluegrass fungus</name>
    <name type="synonym">Magnaporthe poae</name>
    <dbReference type="NCBI Taxonomy" id="644358"/>
    <lineage>
        <taxon>Eukaryota</taxon>
        <taxon>Fungi</taxon>
        <taxon>Dikarya</taxon>
        <taxon>Ascomycota</taxon>
        <taxon>Pezizomycotina</taxon>
        <taxon>Sordariomycetes</taxon>
        <taxon>Sordariomycetidae</taxon>
        <taxon>Magnaporthales</taxon>
        <taxon>Magnaporthaceae</taxon>
        <taxon>Magnaporthiopsis</taxon>
    </lineage>
</organism>
<keyword evidence="3" id="KW-1185">Reference proteome</keyword>
<evidence type="ECO:0000313" key="3">
    <source>
        <dbReference type="Proteomes" id="UP000011715"/>
    </source>
</evidence>
<evidence type="ECO:0000313" key="2">
    <source>
        <dbReference type="EnsemblFungi" id="MAPG_08339T0"/>
    </source>
</evidence>
<dbReference type="EnsemblFungi" id="MAPG_08339T0">
    <property type="protein sequence ID" value="MAPG_08339T0"/>
    <property type="gene ID" value="MAPG_08339"/>
</dbReference>
<dbReference type="Pfam" id="PF08538">
    <property type="entry name" value="DUF1749"/>
    <property type="match status" value="1"/>
</dbReference>
<reference evidence="1" key="3">
    <citation type="submission" date="2011-03" db="EMBL/GenBank/DDBJ databases">
        <title>Annotation of Magnaporthe poae ATCC 64411.</title>
        <authorList>
            <person name="Ma L.-J."/>
            <person name="Dead R."/>
            <person name="Young S.K."/>
            <person name="Zeng Q."/>
            <person name="Gargeya S."/>
            <person name="Fitzgerald M."/>
            <person name="Haas B."/>
            <person name="Abouelleil A."/>
            <person name="Alvarado L."/>
            <person name="Arachchi H.M."/>
            <person name="Berlin A."/>
            <person name="Brown A."/>
            <person name="Chapman S.B."/>
            <person name="Chen Z."/>
            <person name="Dunbar C."/>
            <person name="Freedman E."/>
            <person name="Gearin G."/>
            <person name="Gellesch M."/>
            <person name="Goldberg J."/>
            <person name="Griggs A."/>
            <person name="Gujja S."/>
            <person name="Heiman D."/>
            <person name="Howarth C."/>
            <person name="Larson L."/>
            <person name="Lui A."/>
            <person name="MacDonald P.J.P."/>
            <person name="Mehta T."/>
            <person name="Montmayeur A."/>
            <person name="Murphy C."/>
            <person name="Neiman D."/>
            <person name="Pearson M."/>
            <person name="Priest M."/>
            <person name="Roberts A."/>
            <person name="Saif S."/>
            <person name="Shea T."/>
            <person name="Shenoy N."/>
            <person name="Sisk P."/>
            <person name="Stolte C."/>
            <person name="Sykes S."/>
            <person name="Yandava C."/>
            <person name="Wortman J."/>
            <person name="Nusbaum C."/>
            <person name="Birren B."/>
        </authorList>
    </citation>
    <scope>NUCLEOTIDE SEQUENCE</scope>
    <source>
        <strain evidence="1">ATCC 64411</strain>
    </source>
</reference>
<dbReference type="VEuPathDB" id="FungiDB:MAPG_08339"/>
<dbReference type="GO" id="GO:0016757">
    <property type="term" value="F:glycosyltransferase activity"/>
    <property type="evidence" value="ECO:0007669"/>
    <property type="project" value="UniProtKB-KW"/>
</dbReference>
<dbReference type="AlphaFoldDB" id="A0A0C4E738"/>
<dbReference type="EMBL" id="GL876972">
    <property type="protein sequence ID" value="KLU89368.1"/>
    <property type="molecule type" value="Genomic_DNA"/>
</dbReference>
<dbReference type="InterPro" id="IPR013744">
    <property type="entry name" value="SidJ"/>
</dbReference>
<keyword evidence="1" id="KW-0328">Glycosyltransferase</keyword>
<accession>A0A0C4E738</accession>
<dbReference type="EMBL" id="ADBL01002016">
    <property type="status" value="NOT_ANNOTATED_CDS"/>
    <property type="molecule type" value="Genomic_DNA"/>
</dbReference>
<keyword evidence="1" id="KW-0808">Transferase</keyword>
<dbReference type="Proteomes" id="UP000011715">
    <property type="component" value="Unassembled WGS sequence"/>
</dbReference>
<gene>
    <name evidence="1" type="ORF">MAPG_08339</name>
</gene>
<evidence type="ECO:0000313" key="1">
    <source>
        <dbReference type="EMBL" id="KLU89368.1"/>
    </source>
</evidence>
<protein>
    <submittedName>
        <fullName evidence="1">Dolichol-phosphate mannosyltransferase</fullName>
    </submittedName>
</protein>
<dbReference type="OMA" id="PPWVNKE"/>
<reference evidence="2" key="4">
    <citation type="journal article" date="2015" name="G3 (Bethesda)">
        <title>Genome sequences of three phytopathogenic species of the Magnaporthaceae family of fungi.</title>
        <authorList>
            <person name="Okagaki L.H."/>
            <person name="Nunes C.C."/>
            <person name="Sailsbery J."/>
            <person name="Clay B."/>
            <person name="Brown D."/>
            <person name="John T."/>
            <person name="Oh Y."/>
            <person name="Young N."/>
            <person name="Fitzgerald M."/>
            <person name="Haas B.J."/>
            <person name="Zeng Q."/>
            <person name="Young S."/>
            <person name="Adiconis X."/>
            <person name="Fan L."/>
            <person name="Levin J.Z."/>
            <person name="Mitchell T.K."/>
            <person name="Okubara P.A."/>
            <person name="Farman M.L."/>
            <person name="Kohn L.M."/>
            <person name="Birren B."/>
            <person name="Ma L.-J."/>
            <person name="Dean R.A."/>
        </authorList>
    </citation>
    <scope>NUCLEOTIDE SEQUENCE</scope>
    <source>
        <strain evidence="2">ATCC 64411 / 73-15</strain>
    </source>
</reference>
<dbReference type="InterPro" id="IPR029058">
    <property type="entry name" value="AB_hydrolase_fold"/>
</dbReference>
<name>A0A0C4E738_MAGP6</name>
<reference evidence="1" key="2">
    <citation type="submission" date="2010-05" db="EMBL/GenBank/DDBJ databases">
        <title>The Genome Sequence of Magnaporthe poae strain ATCC 64411.</title>
        <authorList>
            <consortium name="The Broad Institute Genome Sequencing Platform"/>
            <consortium name="Broad Institute Genome Sequencing Center for Infectious Disease"/>
            <person name="Ma L.-J."/>
            <person name="Dead R."/>
            <person name="Young S."/>
            <person name="Zeng Q."/>
            <person name="Koehrsen M."/>
            <person name="Alvarado L."/>
            <person name="Berlin A."/>
            <person name="Chapman S.B."/>
            <person name="Chen Z."/>
            <person name="Freedman E."/>
            <person name="Gellesch M."/>
            <person name="Goldberg J."/>
            <person name="Griggs A."/>
            <person name="Gujja S."/>
            <person name="Heilman E.R."/>
            <person name="Heiman D."/>
            <person name="Hepburn T."/>
            <person name="Howarth C."/>
            <person name="Jen D."/>
            <person name="Larson L."/>
            <person name="Mehta T."/>
            <person name="Neiman D."/>
            <person name="Pearson M."/>
            <person name="Roberts A."/>
            <person name="Saif S."/>
            <person name="Shea T."/>
            <person name="Shenoy N."/>
            <person name="Sisk P."/>
            <person name="Stolte C."/>
            <person name="Sykes S."/>
            <person name="Walk T."/>
            <person name="White J."/>
            <person name="Yandava C."/>
            <person name="Haas B."/>
            <person name="Nusbaum C."/>
            <person name="Birren B."/>
        </authorList>
    </citation>
    <scope>NUCLEOTIDE SEQUENCE</scope>
    <source>
        <strain evidence="1">ATCC 64411</strain>
    </source>
</reference>
<dbReference type="Gene3D" id="3.40.50.1820">
    <property type="entry name" value="alpha/beta hydrolase"/>
    <property type="match status" value="1"/>
</dbReference>
<dbReference type="SUPFAM" id="SSF53474">
    <property type="entry name" value="alpha/beta-Hydrolases"/>
    <property type="match status" value="1"/>
</dbReference>
<reference evidence="3" key="1">
    <citation type="submission" date="2010-05" db="EMBL/GenBank/DDBJ databases">
        <title>The genome sequence of Magnaporthe poae strain ATCC 64411.</title>
        <authorList>
            <person name="Ma L.-J."/>
            <person name="Dead R."/>
            <person name="Young S."/>
            <person name="Zeng Q."/>
            <person name="Koehrsen M."/>
            <person name="Alvarado L."/>
            <person name="Berlin A."/>
            <person name="Chapman S.B."/>
            <person name="Chen Z."/>
            <person name="Freedman E."/>
            <person name="Gellesch M."/>
            <person name="Goldberg J."/>
            <person name="Griggs A."/>
            <person name="Gujja S."/>
            <person name="Heilman E.R."/>
            <person name="Heiman D."/>
            <person name="Hepburn T."/>
            <person name="Howarth C."/>
            <person name="Jen D."/>
            <person name="Larson L."/>
            <person name="Mehta T."/>
            <person name="Neiman D."/>
            <person name="Pearson M."/>
            <person name="Roberts A."/>
            <person name="Saif S."/>
            <person name="Shea T."/>
            <person name="Shenoy N."/>
            <person name="Sisk P."/>
            <person name="Stolte C."/>
            <person name="Sykes S."/>
            <person name="Walk T."/>
            <person name="White J."/>
            <person name="Yandava C."/>
            <person name="Haas B."/>
            <person name="Nusbaum C."/>
            <person name="Birren B."/>
        </authorList>
    </citation>
    <scope>NUCLEOTIDE SEQUENCE [LARGE SCALE GENOMIC DNA]</scope>
    <source>
        <strain evidence="3">ATCC 64411 / 73-15</strain>
    </source>
</reference>
<dbReference type="PANTHER" id="PTHR31591">
    <property type="entry name" value="UPF0613 PROTEIN PB24D3.06C"/>
    <property type="match status" value="1"/>
</dbReference>